<dbReference type="Pfam" id="PF13242">
    <property type="entry name" value="Hydrolase_like"/>
    <property type="match status" value="1"/>
</dbReference>
<dbReference type="InterPro" id="IPR023214">
    <property type="entry name" value="HAD_sf"/>
</dbReference>
<organism evidence="1">
    <name type="scientific">Sporolactobacillus sp. Y61</name>
    <dbReference type="NCBI Taxonomy" id="3160863"/>
    <lineage>
        <taxon>Bacteria</taxon>
        <taxon>Bacillati</taxon>
        <taxon>Bacillota</taxon>
        <taxon>Bacilli</taxon>
        <taxon>Bacillales</taxon>
        <taxon>Sporolactobacillaceae</taxon>
        <taxon>Sporolactobacillus</taxon>
    </lineage>
</organism>
<dbReference type="EMBL" id="CP159510">
    <property type="protein sequence ID" value="XCJ15742.1"/>
    <property type="molecule type" value="Genomic_DNA"/>
</dbReference>
<dbReference type="GO" id="GO:0006281">
    <property type="term" value="P:DNA repair"/>
    <property type="evidence" value="ECO:0007669"/>
    <property type="project" value="TreeGrafter"/>
</dbReference>
<dbReference type="InterPro" id="IPR050155">
    <property type="entry name" value="HAD-like_hydrolase_sf"/>
</dbReference>
<gene>
    <name evidence="1" type="ORF">ABNN70_08350</name>
</gene>
<reference evidence="1" key="1">
    <citation type="submission" date="2024-06" db="EMBL/GenBank/DDBJ databases">
        <authorList>
            <person name="Fan A."/>
            <person name="Zhang F.Y."/>
            <person name="Zhang L."/>
        </authorList>
    </citation>
    <scope>NUCLEOTIDE SEQUENCE</scope>
    <source>
        <strain evidence="1">Y61</strain>
    </source>
</reference>
<proteinExistence type="predicted"/>
<dbReference type="InterPro" id="IPR036412">
    <property type="entry name" value="HAD-like_sf"/>
</dbReference>
<name>A0AAU8IBK9_9BACL</name>
<dbReference type="PANTHER" id="PTHR43434">
    <property type="entry name" value="PHOSPHOGLYCOLATE PHOSPHATASE"/>
    <property type="match status" value="1"/>
</dbReference>
<dbReference type="Gene3D" id="3.40.50.1000">
    <property type="entry name" value="HAD superfamily/HAD-like"/>
    <property type="match status" value="1"/>
</dbReference>
<sequence length="392" mass="44389">MSDGIGEQGKMIKTILFDVDGVFLSEERYFDASALTVRELLLSDHYLGLGRAHEFKTRYSDREIAGIRANIFLNDDVLNFMKSRGMNANWDMIYVTFSVQLIHLTAQLPEDAREEAKKWFQKPIDRASLDQFRTLFRKYPVQPDFSQFMTDFADTEVTRQGIILYLNQIAGKRLGLETDIFRPKSALWHIGEHASQEWYIGDDHVLAATGMPSVQTGKEGFMNEERTLADPARIRRLFSRLSDSGVKIGIATGRPHLETFRPFGYLHWLELLDENHIATADDVLMAEKKYDAAPLAKPHPFTYLLARYGKDSDVKALTVRKPEKLADGKETLIVGDSLADLFCARQLGCRFAGVLTGLSGQKAKPELEAHGADYILDSIADMEDLVFEKLNK</sequence>
<keyword evidence="1" id="KW-0378">Hydrolase</keyword>
<dbReference type="PANTHER" id="PTHR43434:SF1">
    <property type="entry name" value="PHOSPHOGLYCOLATE PHOSPHATASE"/>
    <property type="match status" value="1"/>
</dbReference>
<dbReference type="SFLD" id="SFLDG01129">
    <property type="entry name" value="C1.5:_HAD__Beta-PGM__Phosphata"/>
    <property type="match status" value="1"/>
</dbReference>
<evidence type="ECO:0000313" key="1">
    <source>
        <dbReference type="EMBL" id="XCJ15742.1"/>
    </source>
</evidence>
<protein>
    <submittedName>
        <fullName evidence="1">HAD hydrolase-like protein</fullName>
    </submittedName>
</protein>
<dbReference type="GO" id="GO:0008967">
    <property type="term" value="F:phosphoglycolate phosphatase activity"/>
    <property type="evidence" value="ECO:0007669"/>
    <property type="project" value="TreeGrafter"/>
</dbReference>
<dbReference type="SUPFAM" id="SSF56784">
    <property type="entry name" value="HAD-like"/>
    <property type="match status" value="1"/>
</dbReference>
<dbReference type="RefSeq" id="WP_353947528.1">
    <property type="nucleotide sequence ID" value="NZ_CP159510.1"/>
</dbReference>
<dbReference type="AlphaFoldDB" id="A0AAU8IBK9"/>
<dbReference type="SFLD" id="SFLDS00003">
    <property type="entry name" value="Haloacid_Dehalogenase"/>
    <property type="match status" value="1"/>
</dbReference>
<accession>A0AAU8IBK9</accession>